<sequence length="271" mass="29737">MNIKLLGIGILVFLASCHSAKKVISPTQPKSNKDSTATSKTPTIKDSATVAEDILNSVKSGVFSYQTISGKLGVSIKAANIDQSVNASLKSAKDSLIWISLTGPFNIEGARAKITVDSALVINKLNSTVEKRSISYIQNLIHQPLTFIDIQSILTGGLLLKYSKLESFKGNADGTWQLVLSNGNIQNIATIDPQNKRVIQNALTDLKNPSRTCLVQYKNFQNTAAGWMPYEISINAQDKTPIKVELNYKQVNFNQTLDYPFNIPSKYSVRQ</sequence>
<dbReference type="EMBL" id="QFOI01000021">
    <property type="protein sequence ID" value="PZP51795.1"/>
    <property type="molecule type" value="Genomic_DNA"/>
</dbReference>
<dbReference type="Gene3D" id="2.50.20.10">
    <property type="entry name" value="Lipoprotein localisation LolA/LolB/LppX"/>
    <property type="match status" value="1"/>
</dbReference>
<comment type="caution">
    <text evidence="1">The sequence shown here is derived from an EMBL/GenBank/DDBJ whole genome shotgun (WGS) entry which is preliminary data.</text>
</comment>
<dbReference type="Proteomes" id="UP000249645">
    <property type="component" value="Unassembled WGS sequence"/>
</dbReference>
<protein>
    <recommendedName>
        <fullName evidence="3">DUF4292 domain-containing protein</fullName>
    </recommendedName>
</protein>
<evidence type="ECO:0000313" key="1">
    <source>
        <dbReference type="EMBL" id="PZP51795.1"/>
    </source>
</evidence>
<evidence type="ECO:0008006" key="3">
    <source>
        <dbReference type="Google" id="ProtNLM"/>
    </source>
</evidence>
<dbReference type="InterPro" id="IPR025634">
    <property type="entry name" value="DUF4292"/>
</dbReference>
<evidence type="ECO:0000313" key="2">
    <source>
        <dbReference type="Proteomes" id="UP000249645"/>
    </source>
</evidence>
<reference evidence="1 2" key="1">
    <citation type="submission" date="2017-11" db="EMBL/GenBank/DDBJ databases">
        <title>Infants hospitalized years apart are colonized by the same room-sourced microbial strains.</title>
        <authorList>
            <person name="Brooks B."/>
            <person name="Olm M.R."/>
            <person name="Firek B.A."/>
            <person name="Baker R."/>
            <person name="Thomas B.C."/>
            <person name="Morowitz M.J."/>
            <person name="Banfield J.F."/>
        </authorList>
    </citation>
    <scope>NUCLEOTIDE SEQUENCE [LARGE SCALE GENOMIC DNA]</scope>
    <source>
        <strain evidence="1">S2_009_000_R2_76</strain>
    </source>
</reference>
<organism evidence="1 2">
    <name type="scientific">Pseudopedobacter saltans</name>
    <dbReference type="NCBI Taxonomy" id="151895"/>
    <lineage>
        <taxon>Bacteria</taxon>
        <taxon>Pseudomonadati</taxon>
        <taxon>Bacteroidota</taxon>
        <taxon>Sphingobacteriia</taxon>
        <taxon>Sphingobacteriales</taxon>
        <taxon>Sphingobacteriaceae</taxon>
        <taxon>Pseudopedobacter</taxon>
    </lineage>
</organism>
<gene>
    <name evidence="1" type="ORF">DI598_02400</name>
</gene>
<accession>A0A2W5F710</accession>
<dbReference type="Pfam" id="PF14125">
    <property type="entry name" value="DUF4292"/>
    <property type="match status" value="1"/>
</dbReference>
<proteinExistence type="predicted"/>
<name>A0A2W5F710_9SPHI</name>
<dbReference type="PROSITE" id="PS51257">
    <property type="entry name" value="PROKAR_LIPOPROTEIN"/>
    <property type="match status" value="1"/>
</dbReference>
<dbReference type="AlphaFoldDB" id="A0A2W5F710"/>